<evidence type="ECO:0000313" key="3">
    <source>
        <dbReference type="Proteomes" id="UP000315540"/>
    </source>
</evidence>
<gene>
    <name evidence="2" type="ORF">FHK87_06070</name>
</gene>
<comment type="caution">
    <text evidence="2">The sequence shown here is derived from an EMBL/GenBank/DDBJ whole genome shotgun (WGS) entry which is preliminary data.</text>
</comment>
<protein>
    <recommendedName>
        <fullName evidence="1">DUF7192 domain-containing protein</fullName>
    </recommendedName>
</protein>
<dbReference type="Proteomes" id="UP000315540">
    <property type="component" value="Unassembled WGS sequence"/>
</dbReference>
<dbReference type="AlphaFoldDB" id="A0A504J965"/>
<keyword evidence="3" id="KW-1185">Reference proteome</keyword>
<organism evidence="2 3">
    <name type="scientific">Aquimarina algicola</name>
    <dbReference type="NCBI Taxonomy" id="2589995"/>
    <lineage>
        <taxon>Bacteria</taxon>
        <taxon>Pseudomonadati</taxon>
        <taxon>Bacteroidota</taxon>
        <taxon>Flavobacteriia</taxon>
        <taxon>Flavobacteriales</taxon>
        <taxon>Flavobacteriaceae</taxon>
        <taxon>Aquimarina</taxon>
    </lineage>
</organism>
<dbReference type="Pfam" id="PF23822">
    <property type="entry name" value="DUF7192"/>
    <property type="match status" value="1"/>
</dbReference>
<proteinExistence type="predicted"/>
<name>A0A504J965_9FLAO</name>
<sequence>MGVTKIHTKKRGRRTTYYSYFDSVQAFNDFVDNKATALNIHNRERLKNMNEATASAISAGSSWYGSPSPKDVSELNEHRYFLGMELLRTIQPKIKDKLEQYIKLMGNQILSKPKVAYNDRGLGVFSFDRAAMGLYRLQPTGSKNPIENTISQLQIELDSSNKTTAVKSVFAYFKDRKSSYPALSLYLMAGGNARVKGDELLYVGLACAELVEFMEIRGVAVEVNTLLGTSFKGNVAMGVIRIKRFQDRLDKNQLLLMTSDPRYFRYRGFKALIGLSDHFGLNIPDGLGSLKANMGKDFVKEIGEKQERYAVFEQSYSINAAVNEVTQIIKDYTQQINKK</sequence>
<accession>A0A504J965</accession>
<feature type="domain" description="DUF7192" evidence="1">
    <location>
        <begin position="185"/>
        <end position="332"/>
    </location>
</feature>
<reference evidence="2 3" key="1">
    <citation type="submission" date="2019-06" db="EMBL/GenBank/DDBJ databases">
        <authorList>
            <person name="Meng X."/>
        </authorList>
    </citation>
    <scope>NUCLEOTIDE SEQUENCE [LARGE SCALE GENOMIC DNA]</scope>
    <source>
        <strain evidence="2 3">M625</strain>
    </source>
</reference>
<evidence type="ECO:0000259" key="1">
    <source>
        <dbReference type="Pfam" id="PF23822"/>
    </source>
</evidence>
<dbReference type="EMBL" id="VFWZ01000002">
    <property type="protein sequence ID" value="TPN87154.1"/>
    <property type="molecule type" value="Genomic_DNA"/>
</dbReference>
<dbReference type="InterPro" id="IPR055616">
    <property type="entry name" value="DUF7192"/>
</dbReference>
<evidence type="ECO:0000313" key="2">
    <source>
        <dbReference type="EMBL" id="TPN87154.1"/>
    </source>
</evidence>
<dbReference type="OrthoDB" id="1157513at2"/>
<dbReference type="RefSeq" id="WP_140591446.1">
    <property type="nucleotide sequence ID" value="NZ_VFWZ01000002.1"/>
</dbReference>